<dbReference type="PANTHER" id="PTHR11712">
    <property type="entry name" value="POLYKETIDE SYNTHASE-RELATED"/>
    <property type="match status" value="1"/>
</dbReference>
<evidence type="ECO:0000256" key="1">
    <source>
        <dbReference type="ARBA" id="ARBA00022679"/>
    </source>
</evidence>
<evidence type="ECO:0000256" key="2">
    <source>
        <dbReference type="ARBA" id="ARBA00023315"/>
    </source>
</evidence>
<reference evidence="3" key="1">
    <citation type="submission" date="2019-08" db="EMBL/GenBank/DDBJ databases">
        <authorList>
            <person name="Kucharzyk K."/>
            <person name="Murdoch R.W."/>
            <person name="Higgins S."/>
            <person name="Loffler F."/>
        </authorList>
    </citation>
    <scope>NUCLEOTIDE SEQUENCE</scope>
</reference>
<dbReference type="AlphaFoldDB" id="A0A645GFY6"/>
<dbReference type="InterPro" id="IPR000794">
    <property type="entry name" value="Beta-ketoacyl_synthase"/>
</dbReference>
<dbReference type="EMBL" id="VSSQ01075143">
    <property type="protein sequence ID" value="MPN25827.1"/>
    <property type="molecule type" value="Genomic_DNA"/>
</dbReference>
<name>A0A645GFY6_9ZZZZ</name>
<dbReference type="SUPFAM" id="SSF53901">
    <property type="entry name" value="Thiolase-like"/>
    <property type="match status" value="1"/>
</dbReference>
<sequence length="72" mass="7737">MVGATGAVEVIFTTMMQEKGFISKSLNLDNVDPACDGVDFVRELRTGVKLRHALSNAFAFGGSNASIIMTRE</sequence>
<dbReference type="GO" id="GO:0005829">
    <property type="term" value="C:cytosol"/>
    <property type="evidence" value="ECO:0007669"/>
    <property type="project" value="TreeGrafter"/>
</dbReference>
<keyword evidence="2 3" id="KW-0012">Acyltransferase</keyword>
<proteinExistence type="predicted"/>
<comment type="caution">
    <text evidence="3">The sequence shown here is derived from an EMBL/GenBank/DDBJ whole genome shotgun (WGS) entry which is preliminary data.</text>
</comment>
<dbReference type="InterPro" id="IPR016039">
    <property type="entry name" value="Thiolase-like"/>
</dbReference>
<organism evidence="3">
    <name type="scientific">bioreactor metagenome</name>
    <dbReference type="NCBI Taxonomy" id="1076179"/>
    <lineage>
        <taxon>unclassified sequences</taxon>
        <taxon>metagenomes</taxon>
        <taxon>ecological metagenomes</taxon>
    </lineage>
</organism>
<dbReference type="PANTHER" id="PTHR11712:SF306">
    <property type="entry name" value="3-OXOACYL-[ACYL-CARRIER-PROTEIN] SYNTHASE 1"/>
    <property type="match status" value="1"/>
</dbReference>
<dbReference type="GO" id="GO:0006633">
    <property type="term" value="P:fatty acid biosynthetic process"/>
    <property type="evidence" value="ECO:0007669"/>
    <property type="project" value="TreeGrafter"/>
</dbReference>
<protein>
    <submittedName>
        <fullName evidence="3">3-oxoacyl-[acyl-carrier-protein] synthase 1</fullName>
        <ecNumber evidence="3">2.3.1.41</ecNumber>
    </submittedName>
</protein>
<accession>A0A645GFY6</accession>
<dbReference type="GO" id="GO:0004315">
    <property type="term" value="F:3-oxoacyl-[acyl-carrier-protein] synthase activity"/>
    <property type="evidence" value="ECO:0007669"/>
    <property type="project" value="UniProtKB-EC"/>
</dbReference>
<evidence type="ECO:0000313" key="3">
    <source>
        <dbReference type="EMBL" id="MPN25827.1"/>
    </source>
</evidence>
<dbReference type="EC" id="2.3.1.41" evidence="3"/>
<dbReference type="Gene3D" id="3.40.47.10">
    <property type="match status" value="1"/>
</dbReference>
<gene>
    <name evidence="3" type="primary">fabB_3</name>
    <name evidence="3" type="ORF">SDC9_173243</name>
</gene>
<keyword evidence="1 3" id="KW-0808">Transferase</keyword>